<comment type="similarity">
    <text evidence="2">Belongs to the OmpP1/FadL family.</text>
</comment>
<sequence length="480" mass="51423">MRNSSKGLSADFLLITYKYKKGRHIKMKTLSTISAAVLAITSQMAHATEVFRLEGYGPISRAMGGTATAFDVGAAGMMTNPATLSLMAQGSELHLGLDVVNTDIDTKNLATGENASSNNHSKNRGPYLAPQAAYTYHNGPLALGVGAFAQGGLGTEYGTDSFLSRATGGLDTGLENSSRLLVLNVPFAASYEVNDKLTVGASLDVMWQGLNLELLLGADQVGSLIGSGRVSGSLVPVLGGLPDLRGAHFSLTKNQPLASGVDAWGLGGRIGMIYKMSNDTILGAAYTIESQMNDMEGRATLTAIDGVAGQIPLDGDIKIRDFQMPAKLDLGLSHRFNDQWMMTVDVSRVFWKHAMKDIDVGFVSDGGANIDILLPQNYKDQTILSAGVAYRTGNWTLRGGARIAEQAVRSDLLFAIVPAIPRKHASLGFSYDFSKENSVHFAYSHAFKESMDNSSLPNTSAPIRVSHSQDNWTMAYTHRF</sequence>
<proteinExistence type="inferred from homology"/>
<dbReference type="EMBL" id="MK134568">
    <property type="protein sequence ID" value="QCT24439.1"/>
    <property type="molecule type" value="Genomic_DNA"/>
</dbReference>
<organism evidence="8">
    <name type="scientific">Ectopseudomonas oleovorans</name>
    <name type="common">Pseudomonas oleovorans</name>
    <dbReference type="NCBI Taxonomy" id="301"/>
    <lineage>
        <taxon>Bacteria</taxon>
        <taxon>Pseudomonadati</taxon>
        <taxon>Pseudomonadota</taxon>
        <taxon>Gammaproteobacteria</taxon>
        <taxon>Pseudomonadales</taxon>
        <taxon>Pseudomonadaceae</taxon>
        <taxon>Ectopseudomonas</taxon>
    </lineage>
</organism>
<name>A0A4P8YUF9_ECTOL</name>
<reference evidence="8" key="1">
    <citation type="submission" date="2018-11" db="EMBL/GenBank/DDBJ databases">
        <authorList>
            <person name="Viggor S."/>
            <person name="Ilmjarv T."/>
            <person name="Santos P."/>
            <person name="Joesaar M."/>
        </authorList>
    </citation>
    <scope>NUCLEOTIDE SEQUENCE</scope>
    <source>
        <strain evidence="8">ICTN13</strain>
    </source>
</reference>
<evidence type="ECO:0000256" key="5">
    <source>
        <dbReference type="ARBA" id="ARBA00022729"/>
    </source>
</evidence>
<accession>A0A4P8YUF9</accession>
<dbReference type="Gene3D" id="2.40.160.60">
    <property type="entry name" value="Outer membrane protein transport protein (OMPP1/FadL/TodX)"/>
    <property type="match status" value="1"/>
</dbReference>
<dbReference type="InterPro" id="IPR005017">
    <property type="entry name" value="OMPP1/FadL/TodX"/>
</dbReference>
<keyword evidence="5" id="KW-0732">Signal</keyword>
<dbReference type="GO" id="GO:0015483">
    <property type="term" value="F:long-chain fatty acid transporting porin activity"/>
    <property type="evidence" value="ECO:0007669"/>
    <property type="project" value="TreeGrafter"/>
</dbReference>
<dbReference type="PANTHER" id="PTHR35093">
    <property type="entry name" value="OUTER MEMBRANE PROTEIN NMB0088-RELATED"/>
    <property type="match status" value="1"/>
</dbReference>
<keyword evidence="6" id="KW-0472">Membrane</keyword>
<comment type="subcellular location">
    <subcellularLocation>
        <location evidence="1">Cell outer membrane</location>
        <topology evidence="1">Multi-pass membrane protein</topology>
    </subcellularLocation>
</comment>
<keyword evidence="7" id="KW-0998">Cell outer membrane</keyword>
<evidence type="ECO:0000256" key="1">
    <source>
        <dbReference type="ARBA" id="ARBA00004571"/>
    </source>
</evidence>
<evidence type="ECO:0000256" key="2">
    <source>
        <dbReference type="ARBA" id="ARBA00008163"/>
    </source>
</evidence>
<evidence type="ECO:0000313" key="8">
    <source>
        <dbReference type="EMBL" id="QCT24439.1"/>
    </source>
</evidence>
<dbReference type="Pfam" id="PF03349">
    <property type="entry name" value="Toluene_X"/>
    <property type="match status" value="1"/>
</dbReference>
<dbReference type="PANTHER" id="PTHR35093:SF8">
    <property type="entry name" value="OUTER MEMBRANE PROTEIN NMB0088-RELATED"/>
    <property type="match status" value="1"/>
</dbReference>
<evidence type="ECO:0000256" key="3">
    <source>
        <dbReference type="ARBA" id="ARBA00022452"/>
    </source>
</evidence>
<protein>
    <submittedName>
        <fullName evidence="8">TmoX</fullName>
    </submittedName>
</protein>
<dbReference type="SUPFAM" id="SSF56935">
    <property type="entry name" value="Porins"/>
    <property type="match status" value="1"/>
</dbReference>
<evidence type="ECO:0000256" key="6">
    <source>
        <dbReference type="ARBA" id="ARBA00023136"/>
    </source>
</evidence>
<dbReference type="AlphaFoldDB" id="A0A4P8YUF9"/>
<evidence type="ECO:0000256" key="7">
    <source>
        <dbReference type="ARBA" id="ARBA00023237"/>
    </source>
</evidence>
<gene>
    <name evidence="8" type="primary">tmoX</name>
</gene>
<dbReference type="GO" id="GO:0009279">
    <property type="term" value="C:cell outer membrane"/>
    <property type="evidence" value="ECO:0007669"/>
    <property type="project" value="UniProtKB-SubCell"/>
</dbReference>
<evidence type="ECO:0000256" key="4">
    <source>
        <dbReference type="ARBA" id="ARBA00022692"/>
    </source>
</evidence>
<keyword evidence="4" id="KW-0812">Transmembrane</keyword>
<keyword evidence="3" id="KW-1134">Transmembrane beta strand</keyword>